<sequence length="385" mass="41928">MHFYSPSILMLAWTIVLTEASWIPGRRHIHLFSRSQREYQEPSNIDNSIRRLTPNISTPGNQTSGNLTATTRFSRNAALRPARTTTCSTVIVGFYTSITVSDCSQTITFSTENGYAFVSTTAYPTPTPFLRVRQEEQAQGISSQEGSPRVQKLRTYYAAPWKELAANDPKDIEVKTCKVNESDKDEDCEVDSREYVLATNCKEVTVTSTLSISTTLSSPIRLRIPPNTTISVPAGSMDLSTELAIPSATPEANFSPVEIGSTSTIELTTTIEETSTYFITMTLNQTLTSNRTSTITKTIMLASQTTEPVESTSTSEIESSSQTLESTTISSNSSSTSQTIDATESNPTQNPIESTSNSTTFQRQIAPSNGTAFFSAPSAPTTTLT</sequence>
<dbReference type="OrthoDB" id="4121208at2759"/>
<gene>
    <name evidence="3" type="ORF">HYALB_00003546</name>
</gene>
<comment type="caution">
    <text evidence="3">The sequence shown here is derived from an EMBL/GenBank/DDBJ whole genome shotgun (WGS) entry which is preliminary data.</text>
</comment>
<keyword evidence="4" id="KW-1185">Reference proteome</keyword>
<protein>
    <submittedName>
        <fullName evidence="3">Uncharacterized protein</fullName>
    </submittedName>
</protein>
<keyword evidence="2" id="KW-0732">Signal</keyword>
<feature type="compositionally biased region" description="Low complexity" evidence="1">
    <location>
        <begin position="303"/>
        <end position="339"/>
    </location>
</feature>
<reference evidence="3" key="1">
    <citation type="submission" date="2021-07" db="EMBL/GenBank/DDBJ databases">
        <authorList>
            <person name="Durling M."/>
        </authorList>
    </citation>
    <scope>NUCLEOTIDE SEQUENCE</scope>
</reference>
<name>A0A9N9QCX4_9HELO</name>
<accession>A0A9N9QCX4</accession>
<feature type="region of interest" description="Disordered" evidence="1">
    <location>
        <begin position="303"/>
        <end position="385"/>
    </location>
</feature>
<feature type="chain" id="PRO_5040311782" evidence="2">
    <location>
        <begin position="21"/>
        <end position="385"/>
    </location>
</feature>
<organism evidence="3 4">
    <name type="scientific">Hymenoscyphus albidus</name>
    <dbReference type="NCBI Taxonomy" id="595503"/>
    <lineage>
        <taxon>Eukaryota</taxon>
        <taxon>Fungi</taxon>
        <taxon>Dikarya</taxon>
        <taxon>Ascomycota</taxon>
        <taxon>Pezizomycotina</taxon>
        <taxon>Leotiomycetes</taxon>
        <taxon>Helotiales</taxon>
        <taxon>Helotiaceae</taxon>
        <taxon>Hymenoscyphus</taxon>
    </lineage>
</organism>
<dbReference type="EMBL" id="CAJVRM010000702">
    <property type="protein sequence ID" value="CAG8982967.1"/>
    <property type="molecule type" value="Genomic_DNA"/>
</dbReference>
<dbReference type="AlphaFoldDB" id="A0A9N9QCX4"/>
<evidence type="ECO:0000313" key="4">
    <source>
        <dbReference type="Proteomes" id="UP000701801"/>
    </source>
</evidence>
<evidence type="ECO:0000313" key="3">
    <source>
        <dbReference type="EMBL" id="CAG8982967.1"/>
    </source>
</evidence>
<feature type="compositionally biased region" description="Polar residues" evidence="1">
    <location>
        <begin position="340"/>
        <end position="385"/>
    </location>
</feature>
<proteinExistence type="predicted"/>
<evidence type="ECO:0000256" key="1">
    <source>
        <dbReference type="SAM" id="MobiDB-lite"/>
    </source>
</evidence>
<evidence type="ECO:0000256" key="2">
    <source>
        <dbReference type="SAM" id="SignalP"/>
    </source>
</evidence>
<dbReference type="Proteomes" id="UP000701801">
    <property type="component" value="Unassembled WGS sequence"/>
</dbReference>
<feature type="signal peptide" evidence="2">
    <location>
        <begin position="1"/>
        <end position="20"/>
    </location>
</feature>